<dbReference type="SUPFAM" id="SSF46785">
    <property type="entry name" value="Winged helix' DNA-binding domain"/>
    <property type="match status" value="1"/>
</dbReference>
<accession>X1QBK1</accession>
<feature type="domain" description="SF3 helicase" evidence="3">
    <location>
        <begin position="1"/>
        <end position="124"/>
    </location>
</feature>
<protein>
    <recommendedName>
        <fullName evidence="3">SF3 helicase domain-containing protein</fullName>
    </recommendedName>
</protein>
<dbReference type="Pfam" id="PF19263">
    <property type="entry name" value="DUF5906"/>
    <property type="match status" value="1"/>
</dbReference>
<organism evidence="4">
    <name type="scientific">marine sediment metagenome</name>
    <dbReference type="NCBI Taxonomy" id="412755"/>
    <lineage>
        <taxon>unclassified sequences</taxon>
        <taxon>metagenomes</taxon>
        <taxon>ecological metagenomes</taxon>
    </lineage>
</organism>
<reference evidence="4" key="1">
    <citation type="journal article" date="2014" name="Front. Microbiol.">
        <title>High frequency of phylogenetically diverse reductive dehalogenase-homologous genes in deep subseafloor sedimentary metagenomes.</title>
        <authorList>
            <person name="Kawai M."/>
            <person name="Futagami T."/>
            <person name="Toyoda A."/>
            <person name="Takaki Y."/>
            <person name="Nishi S."/>
            <person name="Hori S."/>
            <person name="Arai W."/>
            <person name="Tsubouchi T."/>
            <person name="Morono Y."/>
            <person name="Uchiyama I."/>
            <person name="Ito T."/>
            <person name="Fujiyama A."/>
            <person name="Inagaki F."/>
            <person name="Takami H."/>
        </authorList>
    </citation>
    <scope>NUCLEOTIDE SEQUENCE</scope>
    <source>
        <strain evidence="4">Expedition CK06-06</strain>
    </source>
</reference>
<comment type="caution">
    <text evidence="4">The sequence shown here is derived from an EMBL/GenBank/DDBJ whole genome shotgun (WGS) entry which is preliminary data.</text>
</comment>
<evidence type="ECO:0000259" key="3">
    <source>
        <dbReference type="PROSITE" id="PS51206"/>
    </source>
</evidence>
<dbReference type="SUPFAM" id="SSF52540">
    <property type="entry name" value="P-loop containing nucleoside triphosphate hydrolases"/>
    <property type="match status" value="1"/>
</dbReference>
<dbReference type="Gene3D" id="1.10.10.10">
    <property type="entry name" value="Winged helix-like DNA-binding domain superfamily/Winged helix DNA-binding domain"/>
    <property type="match status" value="1"/>
</dbReference>
<sequence length="262" mass="29775">GKTQLLRLLDRFIGKKNCTSISLQDIEDDSFAVANLEGRLLNIQGDLSSKWLSGVGMLKKLSGQDPIYANRKHRDPIQFDNFARLVFASNKPPIIEEDTLAIWRRILPLNLPNVFEGEKDIKNFVDTILSPEELSGLLNSALEELQQLLDRGDFSYQGSYSDRSRHYTVASDPARVFVEERCDVGSNFKILKSDLYEAYVQFCNEEKIQLSGESQFGKELRRVPGLSIGDKQYQEEGVRVRWWLNIALKISGPEAGEIDMEV</sequence>
<evidence type="ECO:0000256" key="1">
    <source>
        <dbReference type="ARBA" id="ARBA00022741"/>
    </source>
</evidence>
<evidence type="ECO:0000313" key="4">
    <source>
        <dbReference type="EMBL" id="GAI65867.1"/>
    </source>
</evidence>
<gene>
    <name evidence="4" type="ORF">S12H4_08565</name>
</gene>
<dbReference type="InterPro" id="IPR014015">
    <property type="entry name" value="Helicase_SF3_DNA-vir"/>
</dbReference>
<dbReference type="Gene3D" id="3.40.50.300">
    <property type="entry name" value="P-loop containing nucleotide triphosphate hydrolases"/>
    <property type="match status" value="1"/>
</dbReference>
<dbReference type="InterPro" id="IPR027417">
    <property type="entry name" value="P-loop_NTPase"/>
</dbReference>
<keyword evidence="1" id="KW-0547">Nucleotide-binding</keyword>
<dbReference type="PROSITE" id="PS51206">
    <property type="entry name" value="SF3_HELICASE_1"/>
    <property type="match status" value="1"/>
</dbReference>
<dbReference type="InterPro" id="IPR036390">
    <property type="entry name" value="WH_DNA-bd_sf"/>
</dbReference>
<proteinExistence type="predicted"/>
<dbReference type="AlphaFoldDB" id="X1QBK1"/>
<dbReference type="EMBL" id="BARW01003325">
    <property type="protein sequence ID" value="GAI65867.1"/>
    <property type="molecule type" value="Genomic_DNA"/>
</dbReference>
<name>X1QBK1_9ZZZZ</name>
<dbReference type="InterPro" id="IPR045455">
    <property type="entry name" value="NrS-1_pol-like_helicase"/>
</dbReference>
<feature type="non-terminal residue" evidence="4">
    <location>
        <position position="1"/>
    </location>
</feature>
<dbReference type="GO" id="GO:0005524">
    <property type="term" value="F:ATP binding"/>
    <property type="evidence" value="ECO:0007669"/>
    <property type="project" value="UniProtKB-KW"/>
</dbReference>
<dbReference type="InterPro" id="IPR036388">
    <property type="entry name" value="WH-like_DNA-bd_sf"/>
</dbReference>
<dbReference type="InterPro" id="IPR006500">
    <property type="entry name" value="Helicase_put_C_phage/plasmid"/>
</dbReference>
<evidence type="ECO:0000256" key="2">
    <source>
        <dbReference type="ARBA" id="ARBA00022840"/>
    </source>
</evidence>
<keyword evidence="2" id="KW-0067">ATP-binding</keyword>
<dbReference type="NCBIfam" id="TIGR01613">
    <property type="entry name" value="primase_Cterm"/>
    <property type="match status" value="1"/>
</dbReference>